<feature type="compositionally biased region" description="Polar residues" evidence="2">
    <location>
        <begin position="758"/>
        <end position="767"/>
    </location>
</feature>
<feature type="domain" description="Alpha-N-acetylglucosaminidase tim-barrel" evidence="4">
    <location>
        <begin position="140"/>
        <end position="462"/>
    </location>
</feature>
<comment type="caution">
    <text evidence="7">The sequence shown here is derived from an EMBL/GenBank/DDBJ whole genome shotgun (WGS) entry which is preliminary data.</text>
</comment>
<dbReference type="Gene3D" id="3.30.379.10">
    <property type="entry name" value="Chitobiase/beta-hexosaminidase domain 2-like"/>
    <property type="match status" value="1"/>
</dbReference>
<feature type="compositionally biased region" description="Low complexity" evidence="2">
    <location>
        <begin position="717"/>
        <end position="735"/>
    </location>
</feature>
<dbReference type="RefSeq" id="WP_184933677.1">
    <property type="nucleotide sequence ID" value="NZ_JACHJV010000001.1"/>
</dbReference>
<dbReference type="Pfam" id="PF12972">
    <property type="entry name" value="NAGLU_C"/>
    <property type="match status" value="1"/>
</dbReference>
<dbReference type="InterPro" id="IPR024733">
    <property type="entry name" value="NAGLU_tim-barrel"/>
</dbReference>
<feature type="signal peptide" evidence="3">
    <location>
        <begin position="1"/>
        <end position="28"/>
    </location>
</feature>
<accession>A0A7W7QX39</accession>
<evidence type="ECO:0000256" key="2">
    <source>
        <dbReference type="SAM" id="MobiDB-lite"/>
    </source>
</evidence>
<dbReference type="InterPro" id="IPR029018">
    <property type="entry name" value="Hex-like_dom2"/>
</dbReference>
<dbReference type="PANTHER" id="PTHR12872:SF1">
    <property type="entry name" value="ALPHA-N-ACETYLGLUCOSAMINIDASE"/>
    <property type="match status" value="1"/>
</dbReference>
<dbReference type="EC" id="3.2.1.50" evidence="7"/>
<protein>
    <submittedName>
        <fullName evidence="7">Alpha-N-acetylglucosaminidase</fullName>
        <ecNumber evidence="7">3.2.1.50</ecNumber>
    </submittedName>
</protein>
<evidence type="ECO:0000256" key="1">
    <source>
        <dbReference type="ARBA" id="ARBA00022801"/>
    </source>
</evidence>
<dbReference type="Pfam" id="PF12971">
    <property type="entry name" value="NAGLU_N"/>
    <property type="match status" value="1"/>
</dbReference>
<dbReference type="Gene3D" id="1.20.120.670">
    <property type="entry name" value="N-acetyl-b-d-glucoasminidase"/>
    <property type="match status" value="1"/>
</dbReference>
<keyword evidence="8" id="KW-1185">Reference proteome</keyword>
<feature type="domain" description="Alpha-N-acetylglucosaminidase N-terminal" evidence="5">
    <location>
        <begin position="45"/>
        <end position="126"/>
    </location>
</feature>
<dbReference type="PANTHER" id="PTHR12872">
    <property type="entry name" value="ALPHA-N-ACETYLGLUCOSAMINIDASE"/>
    <property type="match status" value="1"/>
</dbReference>
<sequence>MGRHRATAVTALLTAMLLSCCLPSASSAAPPAGGPAASPFDTAPALASLRRLLPERADRFRLVPVVRPATGDYFSLTGGGPDAIEIRATSGATLLSGVGWYLEQIAKADLGWPGDSLNRLPTALPAVAGTVTRAATVPHRYALNDTDTGYSGPYRDFAAYQHEIDLLALHGVNEVFVQTGAEWAYHQALQEFGYGDEELRAWIPAPAHQSWWLLQNMAGFGGPESARLLQARADLGRGIADQLRALGMTPVLPGFFGTVPPGFADRNPGARVVPQGSWVGFARPDWLDPTGPVFDRLAAAYYRAQRQRFGDSAMYKMDLLHEGGVLGPVDASRAAGAVQDALQAAHPGATWVILGWQDNPSAAVLNGVDRSRLLILDGLADRYPDADLDRDRQWGGTPYAFGTIDNFGGHTSLGANTAVWVSRFQQWLAKPGSALRGIAYLPEGTGGNPAAFELFTELAWQQGPIDQERWFADYAARRYGGPDPHAAAAWDLLRRGPYSTPADGWSEPQDSPFTARPSLSAATAATWSPTTMRYPADSVRAALDQLLQVAPTQQACEAYRFDLVDVARQALSNQARELLPQIAAAYAAKDRATFGALTGQWHDDELLLDQLLSSDAHFLLGRWIAAARAWGTEPAERDQLEYDARSILTTWGGRGPSEDGQLHDYANREWSGLLTGLYAQRWSAYFATLDAALDSGGEPVAIDWFALDDAWAHRTTADAAEPAGPTGPTGPTRPAESAEPTEPTGDPIALARSVAASLANSPGSGAS</sequence>
<evidence type="ECO:0000259" key="6">
    <source>
        <dbReference type="Pfam" id="PF12972"/>
    </source>
</evidence>
<dbReference type="Gene3D" id="3.20.20.80">
    <property type="entry name" value="Glycosidases"/>
    <property type="match status" value="1"/>
</dbReference>
<feature type="domain" description="Alpha-N-acetylglucosaminidase C-terminal" evidence="6">
    <location>
        <begin position="470"/>
        <end position="725"/>
    </location>
</feature>
<evidence type="ECO:0000313" key="7">
    <source>
        <dbReference type="EMBL" id="MBB4921324.1"/>
    </source>
</evidence>
<organism evidence="7 8">
    <name type="scientific">Kitasatospora kifunensis</name>
    <name type="common">Streptomyces kifunensis</name>
    <dbReference type="NCBI Taxonomy" id="58351"/>
    <lineage>
        <taxon>Bacteria</taxon>
        <taxon>Bacillati</taxon>
        <taxon>Actinomycetota</taxon>
        <taxon>Actinomycetes</taxon>
        <taxon>Kitasatosporales</taxon>
        <taxon>Streptomycetaceae</taxon>
        <taxon>Kitasatospora</taxon>
    </lineage>
</organism>
<dbReference type="GO" id="GO:0004561">
    <property type="term" value="F:alpha-N-acetylglucosaminidase activity"/>
    <property type="evidence" value="ECO:0007669"/>
    <property type="project" value="UniProtKB-EC"/>
</dbReference>
<keyword evidence="3" id="KW-0732">Signal</keyword>
<evidence type="ECO:0000256" key="3">
    <source>
        <dbReference type="SAM" id="SignalP"/>
    </source>
</evidence>
<dbReference type="InterPro" id="IPR024240">
    <property type="entry name" value="NAGLU_N"/>
</dbReference>
<keyword evidence="7" id="KW-0326">Glycosidase</keyword>
<evidence type="ECO:0000259" key="5">
    <source>
        <dbReference type="Pfam" id="PF12971"/>
    </source>
</evidence>
<dbReference type="Proteomes" id="UP000540506">
    <property type="component" value="Unassembled WGS sequence"/>
</dbReference>
<dbReference type="AlphaFoldDB" id="A0A7W7QX39"/>
<dbReference type="GO" id="GO:0005975">
    <property type="term" value="P:carbohydrate metabolic process"/>
    <property type="evidence" value="ECO:0007669"/>
    <property type="project" value="UniProtKB-ARBA"/>
</dbReference>
<feature type="region of interest" description="Disordered" evidence="2">
    <location>
        <begin position="717"/>
        <end position="767"/>
    </location>
</feature>
<feature type="chain" id="PRO_5031498557" evidence="3">
    <location>
        <begin position="29"/>
        <end position="767"/>
    </location>
</feature>
<gene>
    <name evidence="7" type="ORF">FHR34_000317</name>
</gene>
<evidence type="ECO:0000313" key="8">
    <source>
        <dbReference type="Proteomes" id="UP000540506"/>
    </source>
</evidence>
<keyword evidence="1 7" id="KW-0378">Hydrolase</keyword>
<name>A0A7W7QX39_KITKI</name>
<dbReference type="InterPro" id="IPR024732">
    <property type="entry name" value="NAGLU_C"/>
</dbReference>
<evidence type="ECO:0000259" key="4">
    <source>
        <dbReference type="Pfam" id="PF05089"/>
    </source>
</evidence>
<dbReference type="Pfam" id="PF05089">
    <property type="entry name" value="NAGLU"/>
    <property type="match status" value="1"/>
</dbReference>
<dbReference type="InterPro" id="IPR007781">
    <property type="entry name" value="NAGLU"/>
</dbReference>
<proteinExistence type="predicted"/>
<dbReference type="PROSITE" id="PS51257">
    <property type="entry name" value="PROKAR_LIPOPROTEIN"/>
    <property type="match status" value="1"/>
</dbReference>
<dbReference type="EMBL" id="JACHJV010000001">
    <property type="protein sequence ID" value="MBB4921324.1"/>
    <property type="molecule type" value="Genomic_DNA"/>
</dbReference>
<reference evidence="7 8" key="1">
    <citation type="submission" date="2020-08" db="EMBL/GenBank/DDBJ databases">
        <title>Sequencing the genomes of 1000 actinobacteria strains.</title>
        <authorList>
            <person name="Klenk H.-P."/>
        </authorList>
    </citation>
    <scope>NUCLEOTIDE SEQUENCE [LARGE SCALE GENOMIC DNA]</scope>
    <source>
        <strain evidence="7 8">DSM 41654</strain>
    </source>
</reference>